<dbReference type="InterPro" id="IPR004447">
    <property type="entry name" value="Peptidase_S41A"/>
</dbReference>
<dbReference type="GO" id="GO:0007165">
    <property type="term" value="P:signal transduction"/>
    <property type="evidence" value="ECO:0007669"/>
    <property type="project" value="TreeGrafter"/>
</dbReference>
<dbReference type="PANTHER" id="PTHR32060">
    <property type="entry name" value="TAIL-SPECIFIC PROTEASE"/>
    <property type="match status" value="1"/>
</dbReference>
<keyword evidence="6" id="KW-1133">Transmembrane helix</keyword>
<name>A0A6N6RJQ4_9FLAO</name>
<keyword evidence="2 5" id="KW-0645">Protease</keyword>
<evidence type="ECO:0000256" key="4">
    <source>
        <dbReference type="ARBA" id="ARBA00022825"/>
    </source>
</evidence>
<keyword evidence="6" id="KW-0812">Transmembrane</keyword>
<comment type="caution">
    <text evidence="8">The sequence shown here is derived from an EMBL/GenBank/DDBJ whole genome shotgun (WGS) entry which is preliminary data.</text>
</comment>
<evidence type="ECO:0000256" key="2">
    <source>
        <dbReference type="ARBA" id="ARBA00022670"/>
    </source>
</evidence>
<evidence type="ECO:0000313" key="9">
    <source>
        <dbReference type="Proteomes" id="UP000468650"/>
    </source>
</evidence>
<dbReference type="PANTHER" id="PTHR32060:SF30">
    <property type="entry name" value="CARBOXY-TERMINAL PROCESSING PROTEASE CTPA"/>
    <property type="match status" value="1"/>
</dbReference>
<keyword evidence="3 5" id="KW-0378">Hydrolase</keyword>
<dbReference type="OrthoDB" id="9812068at2"/>
<dbReference type="SMART" id="SM00245">
    <property type="entry name" value="TSPc"/>
    <property type="match status" value="1"/>
</dbReference>
<gene>
    <name evidence="8" type="ORF">F8C67_04745</name>
</gene>
<proteinExistence type="inferred from homology"/>
<dbReference type="Pfam" id="PF03572">
    <property type="entry name" value="Peptidase_S41"/>
    <property type="match status" value="1"/>
</dbReference>
<dbReference type="GO" id="GO:0006508">
    <property type="term" value="P:proteolysis"/>
    <property type="evidence" value="ECO:0007669"/>
    <property type="project" value="UniProtKB-KW"/>
</dbReference>
<dbReference type="InterPro" id="IPR001478">
    <property type="entry name" value="PDZ"/>
</dbReference>
<dbReference type="Proteomes" id="UP000468650">
    <property type="component" value="Unassembled WGS sequence"/>
</dbReference>
<dbReference type="SUPFAM" id="SSF50156">
    <property type="entry name" value="PDZ domain-like"/>
    <property type="match status" value="1"/>
</dbReference>
<dbReference type="Gene3D" id="3.30.750.44">
    <property type="match status" value="1"/>
</dbReference>
<dbReference type="CDD" id="cd07560">
    <property type="entry name" value="Peptidase_S41_CPP"/>
    <property type="match status" value="1"/>
</dbReference>
<dbReference type="RefSeq" id="WP_151666661.1">
    <property type="nucleotide sequence ID" value="NZ_WBVO01000002.1"/>
</dbReference>
<comment type="similarity">
    <text evidence="1 5">Belongs to the peptidase S41A family.</text>
</comment>
<organism evidence="8 9">
    <name type="scientific">Phaeocystidibacter luteus</name>
    <dbReference type="NCBI Taxonomy" id="911197"/>
    <lineage>
        <taxon>Bacteria</taxon>
        <taxon>Pseudomonadati</taxon>
        <taxon>Bacteroidota</taxon>
        <taxon>Flavobacteriia</taxon>
        <taxon>Flavobacteriales</taxon>
        <taxon>Phaeocystidibacteraceae</taxon>
        <taxon>Phaeocystidibacter</taxon>
    </lineage>
</organism>
<dbReference type="AlphaFoldDB" id="A0A6N6RJQ4"/>
<dbReference type="InterPro" id="IPR005151">
    <property type="entry name" value="Tail-specific_protease"/>
</dbReference>
<dbReference type="NCBIfam" id="TIGR00225">
    <property type="entry name" value="prc"/>
    <property type="match status" value="1"/>
</dbReference>
<keyword evidence="6" id="KW-0472">Membrane</keyword>
<dbReference type="Gene3D" id="2.30.42.10">
    <property type="match status" value="1"/>
</dbReference>
<dbReference type="GO" id="GO:0030288">
    <property type="term" value="C:outer membrane-bounded periplasmic space"/>
    <property type="evidence" value="ECO:0007669"/>
    <property type="project" value="TreeGrafter"/>
</dbReference>
<sequence>MKAAQIYLPLVTAATLVLGMFIGSRYDYPARPTRLLSEEEKEQKIRQIINYIDYEYVDDVNTDSLLDLTIRDMLHRLDPHSSYIAEQDVQANEESIQGHFEGIGIEFHMNRDSLTVVRVVDGGPAQSSGVKAGDRIVSIDGVSAIGDYKVTAPIIETLRGPSGSEVVVEVAQRGGNALRKIQIERGPIPIRSVDVSYLVNDSIGLIKVNRFSETTMDEFEVAIRSLERRGMDRLILDLRDNPGGLLRIAEEMSDAFLKKDQLIVYTQNREGDKDMTFATSRGIFERGELIVLINENSASAAEIVAGALQDNDRATIIGRRSFGKGLVQEEMRLSDGSRMRLTTSRYYTPTGRSIQKPYDNGYESYQRDYYRRVENGELFKPDSSQFDPSDRYITKGGKVVYGGGGIMPDIFVPIDSSIYTNGWLYHKFSYSNVDEFAFEYVDRHRAEFADMTAEEYVKNWAVSNGVYNELLAHLGASEVKNRIDAVMRDFIEQRLKALIGKNIWGLDGFYPVVYQDDPTVRAAMINWGAWTDTVPRVVEP</sequence>
<evidence type="ECO:0000256" key="6">
    <source>
        <dbReference type="SAM" id="Phobius"/>
    </source>
</evidence>
<evidence type="ECO:0000256" key="5">
    <source>
        <dbReference type="RuleBase" id="RU004404"/>
    </source>
</evidence>
<dbReference type="SMART" id="SM00228">
    <property type="entry name" value="PDZ"/>
    <property type="match status" value="1"/>
</dbReference>
<feature type="transmembrane region" description="Helical" evidence="6">
    <location>
        <begin position="6"/>
        <end position="24"/>
    </location>
</feature>
<accession>A0A6N6RJQ4</accession>
<evidence type="ECO:0000313" key="8">
    <source>
        <dbReference type="EMBL" id="KAB2813993.1"/>
    </source>
</evidence>
<dbReference type="GO" id="GO:0008236">
    <property type="term" value="F:serine-type peptidase activity"/>
    <property type="evidence" value="ECO:0007669"/>
    <property type="project" value="UniProtKB-KW"/>
</dbReference>
<evidence type="ECO:0000256" key="3">
    <source>
        <dbReference type="ARBA" id="ARBA00022801"/>
    </source>
</evidence>
<dbReference type="EMBL" id="WBVO01000002">
    <property type="protein sequence ID" value="KAB2813993.1"/>
    <property type="molecule type" value="Genomic_DNA"/>
</dbReference>
<reference evidence="8 9" key="1">
    <citation type="submission" date="2019-09" db="EMBL/GenBank/DDBJ databases">
        <title>Genomes of family Cryomorphaceae.</title>
        <authorList>
            <person name="Bowman J.P."/>
        </authorList>
    </citation>
    <scope>NUCLEOTIDE SEQUENCE [LARGE SCALE GENOMIC DNA]</scope>
    <source>
        <strain evidence="8 9">LMG 25704</strain>
    </source>
</reference>
<keyword evidence="4 5" id="KW-0720">Serine protease</keyword>
<dbReference type="GO" id="GO:0004175">
    <property type="term" value="F:endopeptidase activity"/>
    <property type="evidence" value="ECO:0007669"/>
    <property type="project" value="TreeGrafter"/>
</dbReference>
<dbReference type="SUPFAM" id="SSF52096">
    <property type="entry name" value="ClpP/crotonase"/>
    <property type="match status" value="1"/>
</dbReference>
<dbReference type="Gene3D" id="3.90.226.10">
    <property type="entry name" value="2-enoyl-CoA Hydratase, Chain A, domain 1"/>
    <property type="match status" value="1"/>
</dbReference>
<dbReference type="CDD" id="cd06782">
    <property type="entry name" value="cpPDZ_CPP-like"/>
    <property type="match status" value="1"/>
</dbReference>
<dbReference type="Pfam" id="PF13180">
    <property type="entry name" value="PDZ_2"/>
    <property type="match status" value="1"/>
</dbReference>
<dbReference type="InterPro" id="IPR029045">
    <property type="entry name" value="ClpP/crotonase-like_dom_sf"/>
</dbReference>
<dbReference type="PROSITE" id="PS50106">
    <property type="entry name" value="PDZ"/>
    <property type="match status" value="1"/>
</dbReference>
<evidence type="ECO:0000256" key="1">
    <source>
        <dbReference type="ARBA" id="ARBA00009179"/>
    </source>
</evidence>
<keyword evidence="9" id="KW-1185">Reference proteome</keyword>
<protein>
    <submittedName>
        <fullName evidence="8">S41 family peptidase</fullName>
    </submittedName>
</protein>
<feature type="domain" description="PDZ" evidence="7">
    <location>
        <begin position="88"/>
        <end position="145"/>
    </location>
</feature>
<dbReference type="InterPro" id="IPR036034">
    <property type="entry name" value="PDZ_sf"/>
</dbReference>
<evidence type="ECO:0000259" key="7">
    <source>
        <dbReference type="PROSITE" id="PS50106"/>
    </source>
</evidence>